<dbReference type="GO" id="GO:0032222">
    <property type="term" value="P:regulation of synaptic transmission, cholinergic"/>
    <property type="evidence" value="ECO:0007669"/>
    <property type="project" value="InterPro"/>
</dbReference>
<protein>
    <recommendedName>
        <fullName evidence="6">Protein sleepless</fullName>
    </recommendedName>
</protein>
<dbReference type="InterPro" id="IPR031424">
    <property type="entry name" value="QVR-like"/>
</dbReference>
<gene>
    <name evidence="4" type="ORF">CJN711_LOCUS121</name>
</gene>
<dbReference type="PANTHER" id="PTHR33562">
    <property type="entry name" value="ATILLA, ISOFORM B-RELATED-RELATED"/>
    <property type="match status" value="1"/>
</dbReference>
<dbReference type="EMBL" id="CAJNOV010000010">
    <property type="protein sequence ID" value="CAF0954734.1"/>
    <property type="molecule type" value="Genomic_DNA"/>
</dbReference>
<evidence type="ECO:0000256" key="1">
    <source>
        <dbReference type="ARBA" id="ARBA00022729"/>
    </source>
</evidence>
<feature type="chain" id="PRO_5032497089" description="Protein sleepless" evidence="3">
    <location>
        <begin position="18"/>
        <end position="129"/>
    </location>
</feature>
<evidence type="ECO:0000256" key="3">
    <source>
        <dbReference type="SAM" id="SignalP"/>
    </source>
</evidence>
<feature type="signal peptide" evidence="3">
    <location>
        <begin position="1"/>
        <end position="17"/>
    </location>
</feature>
<dbReference type="GO" id="GO:0030431">
    <property type="term" value="P:sleep"/>
    <property type="evidence" value="ECO:0007669"/>
    <property type="project" value="InterPro"/>
</dbReference>
<organism evidence="4 5">
    <name type="scientific">Rotaria magnacalcarata</name>
    <dbReference type="NCBI Taxonomy" id="392030"/>
    <lineage>
        <taxon>Eukaryota</taxon>
        <taxon>Metazoa</taxon>
        <taxon>Spiralia</taxon>
        <taxon>Gnathifera</taxon>
        <taxon>Rotifera</taxon>
        <taxon>Eurotatoria</taxon>
        <taxon>Bdelloidea</taxon>
        <taxon>Philodinida</taxon>
        <taxon>Philodinidae</taxon>
        <taxon>Rotaria</taxon>
    </lineage>
</organism>
<name>A0A814DJZ7_9BILA</name>
<dbReference type="Pfam" id="PF17064">
    <property type="entry name" value="QVR"/>
    <property type="match status" value="1"/>
</dbReference>
<keyword evidence="2" id="KW-0325">Glycoprotein</keyword>
<accession>A0A814DJZ7</accession>
<evidence type="ECO:0008006" key="6">
    <source>
        <dbReference type="Google" id="ProtNLM"/>
    </source>
</evidence>
<comment type="caution">
    <text evidence="4">The sequence shown here is derived from an EMBL/GenBank/DDBJ whole genome shotgun (WGS) entry which is preliminary data.</text>
</comment>
<dbReference type="Proteomes" id="UP000663855">
    <property type="component" value="Unassembled WGS sequence"/>
</dbReference>
<dbReference type="AlphaFoldDB" id="A0A814DJZ7"/>
<keyword evidence="1 3" id="KW-0732">Signal</keyword>
<dbReference type="InterPro" id="IPR045860">
    <property type="entry name" value="Snake_toxin-like_sf"/>
</dbReference>
<evidence type="ECO:0000313" key="4">
    <source>
        <dbReference type="EMBL" id="CAF0954734.1"/>
    </source>
</evidence>
<sequence>MHLTLVVLLILIPSITTLKCYVCNSNDDPTCLNTNAEDLKVFGQECGISVDPYCRTITQTVNKDKSIVRACGSKITSKSCYKTAGLNSANVCSCNYDLCNSAPKFNQPQQIMTILSSIIVMATSLIMLR</sequence>
<reference evidence="4" key="1">
    <citation type="submission" date="2021-02" db="EMBL/GenBank/DDBJ databases">
        <authorList>
            <person name="Nowell W R."/>
        </authorList>
    </citation>
    <scope>NUCLEOTIDE SEQUENCE</scope>
</reference>
<dbReference type="InterPro" id="IPR050975">
    <property type="entry name" value="Sleep_regulator"/>
</dbReference>
<dbReference type="SUPFAM" id="SSF57302">
    <property type="entry name" value="Snake toxin-like"/>
    <property type="match status" value="1"/>
</dbReference>
<evidence type="ECO:0000313" key="5">
    <source>
        <dbReference type="Proteomes" id="UP000663855"/>
    </source>
</evidence>
<evidence type="ECO:0000256" key="2">
    <source>
        <dbReference type="ARBA" id="ARBA00023180"/>
    </source>
</evidence>
<proteinExistence type="predicted"/>